<dbReference type="PROSITE" id="PS50059">
    <property type="entry name" value="FKBP_PPIASE"/>
    <property type="match status" value="4"/>
</dbReference>
<comment type="catalytic activity">
    <reaction evidence="2">
        <text>[protein]-peptidylproline (omega=180) = [protein]-peptidylproline (omega=0)</text>
        <dbReference type="Rhea" id="RHEA:16237"/>
        <dbReference type="Rhea" id="RHEA-COMP:10747"/>
        <dbReference type="Rhea" id="RHEA-COMP:10748"/>
        <dbReference type="ChEBI" id="CHEBI:83833"/>
        <dbReference type="ChEBI" id="CHEBI:83834"/>
        <dbReference type="EC" id="5.2.1.8"/>
    </reaction>
</comment>
<dbReference type="SUPFAM" id="SSF47473">
    <property type="entry name" value="EF-hand"/>
    <property type="match status" value="1"/>
</dbReference>
<dbReference type="InterPro" id="IPR051989">
    <property type="entry name" value="FKBP-like_isomerase"/>
</dbReference>
<evidence type="ECO:0000313" key="7">
    <source>
        <dbReference type="EMBL" id="CAK8675136.1"/>
    </source>
</evidence>
<keyword evidence="2" id="KW-0413">Isomerase</keyword>
<feature type="region of interest" description="Disordered" evidence="3">
    <location>
        <begin position="554"/>
        <end position="584"/>
    </location>
</feature>
<dbReference type="InterPro" id="IPR002048">
    <property type="entry name" value="EF_hand_dom"/>
</dbReference>
<comment type="caution">
    <text evidence="7">The sequence shown here is derived from an EMBL/GenBank/DDBJ whole genome shotgun (WGS) entry which is preliminary data.</text>
</comment>
<dbReference type="InterPro" id="IPR046357">
    <property type="entry name" value="PPIase_dom_sf"/>
</dbReference>
<feature type="domain" description="PPIase FKBP-type" evidence="5">
    <location>
        <begin position="393"/>
        <end position="481"/>
    </location>
</feature>
<evidence type="ECO:0000256" key="2">
    <source>
        <dbReference type="PROSITE-ProRule" id="PRU00277"/>
    </source>
</evidence>
<evidence type="ECO:0000256" key="3">
    <source>
        <dbReference type="SAM" id="MobiDB-lite"/>
    </source>
</evidence>
<dbReference type="EC" id="5.2.1.8" evidence="2"/>
<dbReference type="PROSITE" id="PS50222">
    <property type="entry name" value="EF_HAND_2"/>
    <property type="match status" value="2"/>
</dbReference>
<dbReference type="EMBL" id="CAWYQH010000013">
    <property type="protein sequence ID" value="CAK8675136.1"/>
    <property type="molecule type" value="Genomic_DNA"/>
</dbReference>
<feature type="signal peptide" evidence="4">
    <location>
        <begin position="1"/>
        <end position="26"/>
    </location>
</feature>
<evidence type="ECO:0000259" key="6">
    <source>
        <dbReference type="PROSITE" id="PS50222"/>
    </source>
</evidence>
<feature type="domain" description="PPIase FKBP-type" evidence="5">
    <location>
        <begin position="165"/>
        <end position="253"/>
    </location>
</feature>
<evidence type="ECO:0000256" key="1">
    <source>
        <dbReference type="ARBA" id="ARBA00022737"/>
    </source>
</evidence>
<dbReference type="Gene3D" id="3.10.50.40">
    <property type="match status" value="4"/>
</dbReference>
<feature type="domain" description="EF-hand" evidence="6">
    <location>
        <begin position="497"/>
        <end position="532"/>
    </location>
</feature>
<feature type="chain" id="PRO_5046733114" description="peptidylprolyl isomerase" evidence="4">
    <location>
        <begin position="27"/>
        <end position="584"/>
    </location>
</feature>
<dbReference type="Proteomes" id="UP001642483">
    <property type="component" value="Unassembled WGS sequence"/>
</dbReference>
<protein>
    <recommendedName>
        <fullName evidence="2">peptidylprolyl isomerase</fullName>
        <ecNumber evidence="2">5.2.1.8</ecNumber>
    </recommendedName>
</protein>
<reference evidence="7 8" key="1">
    <citation type="submission" date="2024-02" db="EMBL/GenBank/DDBJ databases">
        <authorList>
            <person name="Daric V."/>
            <person name="Darras S."/>
        </authorList>
    </citation>
    <scope>NUCLEOTIDE SEQUENCE [LARGE SCALE GENOMIC DNA]</scope>
</reference>
<dbReference type="PANTHER" id="PTHR46046">
    <property type="entry name" value="PEPTIDYLPROLYL ISOMERASE"/>
    <property type="match status" value="1"/>
</dbReference>
<gene>
    <name evidence="7" type="ORF">CVLEPA_LOCUS4751</name>
</gene>
<dbReference type="Gene3D" id="1.10.238.10">
    <property type="entry name" value="EF-hand"/>
    <property type="match status" value="1"/>
</dbReference>
<keyword evidence="2" id="KW-0697">Rotamase</keyword>
<keyword evidence="4" id="KW-0732">Signal</keyword>
<evidence type="ECO:0000256" key="4">
    <source>
        <dbReference type="SAM" id="SignalP"/>
    </source>
</evidence>
<proteinExistence type="predicted"/>
<evidence type="ECO:0000313" key="8">
    <source>
        <dbReference type="Proteomes" id="UP001642483"/>
    </source>
</evidence>
<organism evidence="7 8">
    <name type="scientific">Clavelina lepadiformis</name>
    <name type="common">Light-bulb sea squirt</name>
    <name type="synonym">Ascidia lepadiformis</name>
    <dbReference type="NCBI Taxonomy" id="159417"/>
    <lineage>
        <taxon>Eukaryota</taxon>
        <taxon>Metazoa</taxon>
        <taxon>Chordata</taxon>
        <taxon>Tunicata</taxon>
        <taxon>Ascidiacea</taxon>
        <taxon>Aplousobranchia</taxon>
        <taxon>Clavelinidae</taxon>
        <taxon>Clavelina</taxon>
    </lineage>
</organism>
<accession>A0ABP0F6V2</accession>
<sequence length="584" mass="66005">MFFSFNYKSCAFGLCSLLSLMLFSDATDYGVEELQVKPIWKPPVCKRSVKIGDYVRYHYYGMLTNGKYFDSSYERGVSYNTYVGSGWLIDGMDKGLIGMCVNEHRLITIPPHLAYGEEGTGEGLIPGNATIIFNAVLLDIWNANDSIEVTTTFMPENCSKKIKTSDYVRYHYNGTLLNGKHFHSSYEEDSTYNTYVGQGWLIKGMDEGLIGACIGERMNIVIPPHLAYGEKGDEKNIPPSATVVFDVEIVDFHNPNDDVVVEILKPVENCPRKLENTDFVRYHYNGTLSDGTVFDNSYQRGHTYDTYVGYKRLIPGMERGLIGACMGEWRLITFPPHLGYGERGVEDKIPGSAVLTFSVHIIDFHNPKDDVQIEVMTLPENCKEESARISKTGDYLTYDYDLLLMDGTKIESSKDRTGNWGSYIGTGRVIPGVSRGLSGMCVGEIRRVVIPPHIAYGEPGKDDFIPGSAVLDFTFELHNIEDPLPDGMHFVWVDDEHTPESEEDLFHEMDEDKDGFIILPEFTSYLLNQVEAGYAKLEPGNPQEDVITELFRDQDKNEDERIDRQEFTFLADDEPPQSKIEDEL</sequence>
<evidence type="ECO:0000259" key="5">
    <source>
        <dbReference type="PROSITE" id="PS50059"/>
    </source>
</evidence>
<dbReference type="SUPFAM" id="SSF54534">
    <property type="entry name" value="FKBP-like"/>
    <property type="match status" value="4"/>
</dbReference>
<dbReference type="InterPro" id="IPR011992">
    <property type="entry name" value="EF-hand-dom_pair"/>
</dbReference>
<dbReference type="PANTHER" id="PTHR46046:SF5">
    <property type="entry name" value="PEPTIDYLPROLYL ISOMERASE"/>
    <property type="match status" value="1"/>
</dbReference>
<feature type="domain" description="PPIase FKBP-type" evidence="5">
    <location>
        <begin position="277"/>
        <end position="365"/>
    </location>
</feature>
<dbReference type="InterPro" id="IPR001179">
    <property type="entry name" value="PPIase_FKBP_dom"/>
</dbReference>
<keyword evidence="1" id="KW-0677">Repeat</keyword>
<dbReference type="Pfam" id="PF00254">
    <property type="entry name" value="FKBP_C"/>
    <property type="match status" value="4"/>
</dbReference>
<name>A0ABP0F6V2_CLALP</name>
<feature type="compositionally biased region" description="Basic and acidic residues" evidence="3">
    <location>
        <begin position="554"/>
        <end position="566"/>
    </location>
</feature>
<feature type="domain" description="PPIase FKBP-type" evidence="5">
    <location>
        <begin position="52"/>
        <end position="141"/>
    </location>
</feature>
<feature type="domain" description="EF-hand" evidence="6">
    <location>
        <begin position="542"/>
        <end position="577"/>
    </location>
</feature>
<keyword evidence="8" id="KW-1185">Reference proteome</keyword>